<sequence length="84" mass="9237">MDTGGEFVLASRWSAAWDIARLVFAVFHHDLPGWVRYPLLALGCTLVVHQGLGWLRERFGAPLEGSEADRGSGEAGRETEADVR</sequence>
<comment type="caution">
    <text evidence="2">The sequence shown here is derived from an EMBL/GenBank/DDBJ whole genome shotgun (WGS) entry which is preliminary data.</text>
</comment>
<keyword evidence="3" id="KW-1185">Reference proteome</keyword>
<protein>
    <submittedName>
        <fullName evidence="2">Uncharacterized protein</fullName>
    </submittedName>
</protein>
<proteinExistence type="predicted"/>
<dbReference type="RefSeq" id="WP_398714121.1">
    <property type="nucleotide sequence ID" value="NZ_JBIRUI010000034.1"/>
</dbReference>
<dbReference type="EMBL" id="JBIRUI010000034">
    <property type="protein sequence ID" value="MFI1719324.1"/>
    <property type="molecule type" value="Genomic_DNA"/>
</dbReference>
<evidence type="ECO:0000313" key="3">
    <source>
        <dbReference type="Proteomes" id="UP001611339"/>
    </source>
</evidence>
<reference evidence="2 3" key="1">
    <citation type="submission" date="2024-10" db="EMBL/GenBank/DDBJ databases">
        <title>The Natural Products Discovery Center: Release of the First 8490 Sequenced Strains for Exploring Actinobacteria Biosynthetic Diversity.</title>
        <authorList>
            <person name="Kalkreuter E."/>
            <person name="Kautsar S.A."/>
            <person name="Yang D."/>
            <person name="Bader C.D."/>
            <person name="Teijaro C.N."/>
            <person name="Fluegel L."/>
            <person name="Davis C.M."/>
            <person name="Simpson J.R."/>
            <person name="Lauterbach L."/>
            <person name="Steele A.D."/>
            <person name="Gui C."/>
            <person name="Meng S."/>
            <person name="Li G."/>
            <person name="Viehrig K."/>
            <person name="Ye F."/>
            <person name="Su P."/>
            <person name="Kiefer A.F."/>
            <person name="Nichols A."/>
            <person name="Cepeda A.J."/>
            <person name="Yan W."/>
            <person name="Fan B."/>
            <person name="Jiang Y."/>
            <person name="Adhikari A."/>
            <person name="Zheng C.-J."/>
            <person name="Schuster L."/>
            <person name="Cowan T.M."/>
            <person name="Smanski M.J."/>
            <person name="Chevrette M.G."/>
            <person name="De Carvalho L.P.S."/>
            <person name="Shen B."/>
        </authorList>
    </citation>
    <scope>NUCLEOTIDE SEQUENCE [LARGE SCALE GENOMIC DNA]</scope>
    <source>
        <strain evidence="2 3">NPDC020602</strain>
    </source>
</reference>
<gene>
    <name evidence="2" type="ORF">ACH407_37915</name>
</gene>
<accession>A0ABW7UKH3</accession>
<dbReference type="Proteomes" id="UP001611339">
    <property type="component" value="Unassembled WGS sequence"/>
</dbReference>
<organism evidence="2 3">
    <name type="scientific">Streptomyces litmocidini</name>
    <dbReference type="NCBI Taxonomy" id="67318"/>
    <lineage>
        <taxon>Bacteria</taxon>
        <taxon>Bacillati</taxon>
        <taxon>Actinomycetota</taxon>
        <taxon>Actinomycetes</taxon>
        <taxon>Kitasatosporales</taxon>
        <taxon>Streptomycetaceae</taxon>
        <taxon>Streptomyces</taxon>
    </lineage>
</organism>
<feature type="region of interest" description="Disordered" evidence="1">
    <location>
        <begin position="63"/>
        <end position="84"/>
    </location>
</feature>
<evidence type="ECO:0000256" key="1">
    <source>
        <dbReference type="SAM" id="MobiDB-lite"/>
    </source>
</evidence>
<feature type="compositionally biased region" description="Basic and acidic residues" evidence="1">
    <location>
        <begin position="67"/>
        <end position="84"/>
    </location>
</feature>
<name>A0ABW7UKH3_9ACTN</name>
<evidence type="ECO:0000313" key="2">
    <source>
        <dbReference type="EMBL" id="MFI1719324.1"/>
    </source>
</evidence>